<dbReference type="Pfam" id="PF04773">
    <property type="entry name" value="FecR"/>
    <property type="match status" value="1"/>
</dbReference>
<evidence type="ECO:0000313" key="3">
    <source>
        <dbReference type="EMBL" id="MFC3151043.1"/>
    </source>
</evidence>
<keyword evidence="4" id="KW-1185">Reference proteome</keyword>
<feature type="domain" description="FecR protein" evidence="1">
    <location>
        <begin position="121"/>
        <end position="213"/>
    </location>
</feature>
<dbReference type="PANTHER" id="PTHR30273:SF2">
    <property type="entry name" value="PROTEIN FECR"/>
    <property type="match status" value="1"/>
</dbReference>
<dbReference type="PIRSF" id="PIRSF018266">
    <property type="entry name" value="FecR"/>
    <property type="match status" value="1"/>
</dbReference>
<gene>
    <name evidence="3" type="ORF">ACFOEK_08390</name>
</gene>
<evidence type="ECO:0000313" key="4">
    <source>
        <dbReference type="Proteomes" id="UP001595476"/>
    </source>
</evidence>
<dbReference type="PANTHER" id="PTHR30273">
    <property type="entry name" value="PERIPLASMIC SIGNAL SENSOR AND SIGMA FACTOR ACTIVATOR FECR-RELATED"/>
    <property type="match status" value="1"/>
</dbReference>
<name>A0ABV7HEP4_9GAMM</name>
<dbReference type="InterPro" id="IPR032623">
    <property type="entry name" value="FecR_N"/>
</dbReference>
<accession>A0ABV7HEP4</accession>
<organism evidence="3 4">
    <name type="scientific">Litoribrevibacter euphylliae</name>
    <dbReference type="NCBI Taxonomy" id="1834034"/>
    <lineage>
        <taxon>Bacteria</taxon>
        <taxon>Pseudomonadati</taxon>
        <taxon>Pseudomonadota</taxon>
        <taxon>Gammaproteobacteria</taxon>
        <taxon>Oceanospirillales</taxon>
        <taxon>Oceanospirillaceae</taxon>
        <taxon>Litoribrevibacter</taxon>
    </lineage>
</organism>
<proteinExistence type="predicted"/>
<dbReference type="Proteomes" id="UP001595476">
    <property type="component" value="Unassembled WGS sequence"/>
</dbReference>
<evidence type="ECO:0000259" key="1">
    <source>
        <dbReference type="Pfam" id="PF04773"/>
    </source>
</evidence>
<reference evidence="4" key="1">
    <citation type="journal article" date="2019" name="Int. J. Syst. Evol. Microbiol.">
        <title>The Global Catalogue of Microorganisms (GCM) 10K type strain sequencing project: providing services to taxonomists for standard genome sequencing and annotation.</title>
        <authorList>
            <consortium name="The Broad Institute Genomics Platform"/>
            <consortium name="The Broad Institute Genome Sequencing Center for Infectious Disease"/>
            <person name="Wu L."/>
            <person name="Ma J."/>
        </authorList>
    </citation>
    <scope>NUCLEOTIDE SEQUENCE [LARGE SCALE GENOMIC DNA]</scope>
    <source>
        <strain evidence="4">KCTC 52438</strain>
    </source>
</reference>
<dbReference type="InterPro" id="IPR012373">
    <property type="entry name" value="Ferrdict_sens_TM"/>
</dbReference>
<evidence type="ECO:0000259" key="2">
    <source>
        <dbReference type="Pfam" id="PF16220"/>
    </source>
</evidence>
<dbReference type="RefSeq" id="WP_386719080.1">
    <property type="nucleotide sequence ID" value="NZ_JBHRSZ010000004.1"/>
</dbReference>
<dbReference type="Gene3D" id="2.60.120.1440">
    <property type="match status" value="1"/>
</dbReference>
<dbReference type="InterPro" id="IPR006860">
    <property type="entry name" value="FecR"/>
</dbReference>
<dbReference type="Pfam" id="PF16220">
    <property type="entry name" value="DUF4880"/>
    <property type="match status" value="1"/>
</dbReference>
<comment type="caution">
    <text evidence="3">The sequence shown here is derived from an EMBL/GenBank/DDBJ whole genome shotgun (WGS) entry which is preliminary data.</text>
</comment>
<dbReference type="EMBL" id="JBHRSZ010000004">
    <property type="protein sequence ID" value="MFC3151043.1"/>
    <property type="molecule type" value="Genomic_DNA"/>
</dbReference>
<feature type="domain" description="FecR N-terminal" evidence="2">
    <location>
        <begin position="23"/>
        <end position="64"/>
    </location>
</feature>
<protein>
    <submittedName>
        <fullName evidence="3">FecR domain-containing protein</fullName>
    </submittedName>
</protein>
<sequence length="327" mass="36334">MPQSVSASSEQRSSVSVPESIAKQAVAWLVEWQMAEDQDRIWQQIEDWRSADPLHEKAWQHIESINQKLGMVAGPSNSNLAHRVLTKPSVSRRDAVKYLSIFMLMAGGGWQIARNPHWYADHRTSVGQQKTINLPDGTLLVLNSSSAVNIEFTAHERRIVLLKGEAFISTGKASELPMKIQVSQGDLRPIGTEFSVHQLGERAKLSVYDGQVEVQPHSMTGLRIVDAGESVLFSSIQVFSKTSANRTELAWTKGMIVASNMRLDEFLAQLGRHRYGLIQCDPHAANIKVSGTYMISQVDQVLAALEKALPVKVNFYTSFWVQVNAAV</sequence>